<keyword evidence="6" id="KW-1185">Reference proteome</keyword>
<dbReference type="Pfam" id="PF13181">
    <property type="entry name" value="TPR_8"/>
    <property type="match status" value="1"/>
</dbReference>
<dbReference type="RefSeq" id="WP_377491052.1">
    <property type="nucleotide sequence ID" value="NZ_JBHUOX010000031.1"/>
</dbReference>
<dbReference type="SUPFAM" id="SSF48452">
    <property type="entry name" value="TPR-like"/>
    <property type="match status" value="1"/>
</dbReference>
<evidence type="ECO:0000256" key="3">
    <source>
        <dbReference type="SAM" id="Phobius"/>
    </source>
</evidence>
<dbReference type="Pfam" id="PF13414">
    <property type="entry name" value="TPR_11"/>
    <property type="match status" value="1"/>
</dbReference>
<dbReference type="InterPro" id="IPR018247">
    <property type="entry name" value="EF_Hand_1_Ca_BS"/>
</dbReference>
<dbReference type="SMART" id="SM00028">
    <property type="entry name" value="TPR"/>
    <property type="match status" value="3"/>
</dbReference>
<proteinExistence type="predicted"/>
<sequence length="722" mass="81975">MAKFALLIGVSEYMQGLSSLPAAVKDVDALYKLLLHPEIGGFLSSDITLLRNPDRQTMEESIELLFSSRHKDDLVLLYFSGHGIKDDTGKLFLANRWTRKTDKGELVRSSAVSSAFIQESMSRSRSKRQVIILDSCFSGAFAEGLYAKDDGKVDILNQLGGEGRAVLTSSNSTQYSFEQEGEELSFYTRFLVEGIQTGAADRDEDGSVSIDELHEYASQKVREVRPEVNPEIYAIREGFKILISKVPPIAPDKRYRREVARLAERGELSFIGRRTLDLLRTQINLDISEAKAIEDEILEPYRIESRKKLQQYEQVFREAVNKHKRLDEADKEQFKHLQQILGLSEEDILPVEASVIAESNFYKDNLHKYETTYKENLRQDYSSKQISGVSQGELKDSSLTSQEKLRQNEPNHTITETNEKEENSYGNLLKSLIRPLGANLKFFIFIIVIVAVIAAIYSKFSADNEYLATNNEVEDSSLLADTAVGGLYYEESNYDELYRSAKAAKDRRDYSVALSLYENLIKLGYTTEDVYKDKVQLMQKVEASDEDIMNTLAAGVEKQPHSIYLMQEELRYYLKTNRADEAMDKLDKAIVADPSNATLLAVKGNLLERNKDLEGATAIYMKALEIDPNNFDANYNLGVLEFNKGADVNNIAAKMDYATYMKKGKALEVEAKKHYQAAVPYFEKALQIQPKDHATMQNLIKLYRRLERNDDLERISQLLLNG</sequence>
<gene>
    <name evidence="5" type="ORF">ACFS7Z_24350</name>
</gene>
<dbReference type="EMBL" id="JBHUOX010000031">
    <property type="protein sequence ID" value="MFD3003512.1"/>
    <property type="molecule type" value="Genomic_DNA"/>
</dbReference>
<dbReference type="NCBIfam" id="NF047832">
    <property type="entry name" value="caspase_w_EACC1"/>
    <property type="match status" value="1"/>
</dbReference>
<dbReference type="Proteomes" id="UP001597641">
    <property type="component" value="Unassembled WGS sequence"/>
</dbReference>
<dbReference type="PROSITE" id="PS00018">
    <property type="entry name" value="EF_HAND_1"/>
    <property type="match status" value="1"/>
</dbReference>
<dbReference type="InterPro" id="IPR019734">
    <property type="entry name" value="TPR_rpt"/>
</dbReference>
<dbReference type="Gene3D" id="3.40.50.1460">
    <property type="match status" value="1"/>
</dbReference>
<dbReference type="InterPro" id="IPR011990">
    <property type="entry name" value="TPR-like_helical_dom_sf"/>
</dbReference>
<accession>A0ABW6C277</accession>
<feature type="region of interest" description="Disordered" evidence="2">
    <location>
        <begin position="385"/>
        <end position="421"/>
    </location>
</feature>
<dbReference type="InterPro" id="IPR029030">
    <property type="entry name" value="Caspase-like_dom_sf"/>
</dbReference>
<dbReference type="Pfam" id="PF00656">
    <property type="entry name" value="Peptidase_C14"/>
    <property type="match status" value="1"/>
</dbReference>
<dbReference type="PROSITE" id="PS50005">
    <property type="entry name" value="TPR"/>
    <property type="match status" value="1"/>
</dbReference>
<feature type="repeat" description="TPR" evidence="1">
    <location>
        <begin position="597"/>
        <end position="630"/>
    </location>
</feature>
<comment type="caution">
    <text evidence="5">The sequence shown here is derived from an EMBL/GenBank/DDBJ whole genome shotgun (WGS) entry which is preliminary data.</text>
</comment>
<dbReference type="InterPro" id="IPR011600">
    <property type="entry name" value="Pept_C14_caspase"/>
</dbReference>
<reference evidence="6" key="1">
    <citation type="journal article" date="2019" name="Int. J. Syst. Evol. Microbiol.">
        <title>The Global Catalogue of Microorganisms (GCM) 10K type strain sequencing project: providing services to taxonomists for standard genome sequencing and annotation.</title>
        <authorList>
            <consortium name="The Broad Institute Genomics Platform"/>
            <consortium name="The Broad Institute Genome Sequencing Center for Infectious Disease"/>
            <person name="Wu L."/>
            <person name="Ma J."/>
        </authorList>
    </citation>
    <scope>NUCLEOTIDE SEQUENCE [LARGE SCALE GENOMIC DNA]</scope>
    <source>
        <strain evidence="6">KCTC 23984</strain>
    </source>
</reference>
<organism evidence="5 6">
    <name type="scientific">Pontibacter toksunensis</name>
    <dbReference type="NCBI Taxonomy" id="1332631"/>
    <lineage>
        <taxon>Bacteria</taxon>
        <taxon>Pseudomonadati</taxon>
        <taxon>Bacteroidota</taxon>
        <taxon>Cytophagia</taxon>
        <taxon>Cytophagales</taxon>
        <taxon>Hymenobacteraceae</taxon>
        <taxon>Pontibacter</taxon>
    </lineage>
</organism>
<feature type="transmembrane region" description="Helical" evidence="3">
    <location>
        <begin position="438"/>
        <end position="457"/>
    </location>
</feature>
<dbReference type="PANTHER" id="PTHR22576:SF37">
    <property type="entry name" value="MUCOSA-ASSOCIATED LYMPHOID TISSUE LYMPHOMA TRANSLOCATION PROTEIN 1"/>
    <property type="match status" value="1"/>
</dbReference>
<dbReference type="SUPFAM" id="SSF52129">
    <property type="entry name" value="Caspase-like"/>
    <property type="match status" value="1"/>
</dbReference>
<evidence type="ECO:0000259" key="4">
    <source>
        <dbReference type="Pfam" id="PF00656"/>
    </source>
</evidence>
<keyword evidence="3" id="KW-0472">Membrane</keyword>
<protein>
    <submittedName>
        <fullName evidence="5">Caspase family protein</fullName>
    </submittedName>
</protein>
<evidence type="ECO:0000256" key="2">
    <source>
        <dbReference type="SAM" id="MobiDB-lite"/>
    </source>
</evidence>
<evidence type="ECO:0000256" key="1">
    <source>
        <dbReference type="PROSITE-ProRule" id="PRU00339"/>
    </source>
</evidence>
<dbReference type="InterPro" id="IPR052039">
    <property type="entry name" value="Caspase-related_regulators"/>
</dbReference>
<keyword evidence="3" id="KW-1133">Transmembrane helix</keyword>
<feature type="domain" description="Peptidase C14 caspase" evidence="4">
    <location>
        <begin position="3"/>
        <end position="232"/>
    </location>
</feature>
<dbReference type="Gene3D" id="1.25.40.10">
    <property type="entry name" value="Tetratricopeptide repeat domain"/>
    <property type="match status" value="3"/>
</dbReference>
<keyword evidence="3" id="KW-0812">Transmembrane</keyword>
<evidence type="ECO:0000313" key="5">
    <source>
        <dbReference type="EMBL" id="MFD3003512.1"/>
    </source>
</evidence>
<dbReference type="PANTHER" id="PTHR22576">
    <property type="entry name" value="MUCOSA ASSOCIATED LYMPHOID TISSUE LYMPHOMA TRANSLOCATION PROTEIN 1/PARACASPASE"/>
    <property type="match status" value="1"/>
</dbReference>
<name>A0ABW6C277_9BACT</name>
<keyword evidence="1" id="KW-0802">TPR repeat</keyword>
<evidence type="ECO:0000313" key="6">
    <source>
        <dbReference type="Proteomes" id="UP001597641"/>
    </source>
</evidence>